<evidence type="ECO:0000256" key="1">
    <source>
        <dbReference type="SAM" id="SignalP"/>
    </source>
</evidence>
<keyword evidence="3" id="KW-1185">Reference proteome</keyword>
<feature type="signal peptide" evidence="1">
    <location>
        <begin position="1"/>
        <end position="22"/>
    </location>
</feature>
<dbReference type="AlphaFoldDB" id="A0A8S4NMC6"/>
<reference evidence="2" key="1">
    <citation type="submission" date="2022-03" db="EMBL/GenBank/DDBJ databases">
        <authorList>
            <person name="Martin C."/>
        </authorList>
    </citation>
    <scope>NUCLEOTIDE SEQUENCE</scope>
</reference>
<comment type="caution">
    <text evidence="2">The sequence shown here is derived from an EMBL/GenBank/DDBJ whole genome shotgun (WGS) entry which is preliminary data.</text>
</comment>
<organism evidence="2 3">
    <name type="scientific">Owenia fusiformis</name>
    <name type="common">Polychaete worm</name>
    <dbReference type="NCBI Taxonomy" id="6347"/>
    <lineage>
        <taxon>Eukaryota</taxon>
        <taxon>Metazoa</taxon>
        <taxon>Spiralia</taxon>
        <taxon>Lophotrochozoa</taxon>
        <taxon>Annelida</taxon>
        <taxon>Polychaeta</taxon>
        <taxon>Sedentaria</taxon>
        <taxon>Canalipalpata</taxon>
        <taxon>Sabellida</taxon>
        <taxon>Oweniida</taxon>
        <taxon>Oweniidae</taxon>
        <taxon>Owenia</taxon>
    </lineage>
</organism>
<keyword evidence="1" id="KW-0732">Signal</keyword>
<dbReference type="Proteomes" id="UP000749559">
    <property type="component" value="Unassembled WGS sequence"/>
</dbReference>
<protein>
    <submittedName>
        <fullName evidence="2">Uncharacterized protein</fullName>
    </submittedName>
</protein>
<name>A0A8S4NMC6_OWEFU</name>
<evidence type="ECO:0000313" key="2">
    <source>
        <dbReference type="EMBL" id="CAH1782733.1"/>
    </source>
</evidence>
<accession>A0A8S4NMC6</accession>
<dbReference type="EMBL" id="CAIIXF020000005">
    <property type="protein sequence ID" value="CAH1782733.1"/>
    <property type="molecule type" value="Genomic_DNA"/>
</dbReference>
<dbReference type="OrthoDB" id="6093807at2759"/>
<sequence>MGMVKVFNVVIVFYFMTACCYAGEEGYVPCSSDGDCGGDECCGLDSVSKRGIMMAPEVTSKPMGMCGKRGTEYHICFDVPQPCSSDDDCEKGECCGLDLNLVSKRGIMMAPGVETMGTCRKRGTEKHICFDVPQPCSSDDDCEKGECCGLDLNPVSKRGIMMAPGVETMGTCRKRGTEKHICFDVPQPCSSDDDCEKGECCGLDLNPVSKRGIMMATNGTSKTMGTCRKRGASKDNDCQPSVEKRTPCTSQKQCKKDECCLSILQPTGKRGLEEQPQAYCEKRGICNEGCLMNNGNRKRAPSGKVFVGKCRCAKGLKCTPNGMTDIPLGPMGTCEPKRRKFKERKCKKLRG</sequence>
<evidence type="ECO:0000313" key="3">
    <source>
        <dbReference type="Proteomes" id="UP000749559"/>
    </source>
</evidence>
<dbReference type="PROSITE" id="PS51257">
    <property type="entry name" value="PROKAR_LIPOPROTEIN"/>
    <property type="match status" value="1"/>
</dbReference>
<dbReference type="Gene3D" id="2.10.80.10">
    <property type="entry name" value="Lipase, subunit A"/>
    <property type="match status" value="1"/>
</dbReference>
<proteinExistence type="predicted"/>
<feature type="chain" id="PRO_5035895690" evidence="1">
    <location>
        <begin position="23"/>
        <end position="351"/>
    </location>
</feature>
<gene>
    <name evidence="2" type="ORF">OFUS_LOCUS9149</name>
</gene>